<dbReference type="EMBL" id="CAJNDS010002321">
    <property type="protein sequence ID" value="CAE7430716.1"/>
    <property type="molecule type" value="Genomic_DNA"/>
</dbReference>
<name>A0A812RC54_9DINO</name>
<accession>A0A812RC54</accession>
<gene>
    <name evidence="1" type="primary">iksA</name>
    <name evidence="1" type="ORF">SNAT2548_LOCUS23411</name>
</gene>
<organism evidence="1 2">
    <name type="scientific">Symbiodinium natans</name>
    <dbReference type="NCBI Taxonomy" id="878477"/>
    <lineage>
        <taxon>Eukaryota</taxon>
        <taxon>Sar</taxon>
        <taxon>Alveolata</taxon>
        <taxon>Dinophyceae</taxon>
        <taxon>Suessiales</taxon>
        <taxon>Symbiodiniaceae</taxon>
        <taxon>Symbiodinium</taxon>
    </lineage>
</organism>
<dbReference type="AlphaFoldDB" id="A0A812RC54"/>
<evidence type="ECO:0000313" key="1">
    <source>
        <dbReference type="EMBL" id="CAE7430716.1"/>
    </source>
</evidence>
<evidence type="ECO:0000313" key="2">
    <source>
        <dbReference type="Proteomes" id="UP000604046"/>
    </source>
</evidence>
<proteinExistence type="predicted"/>
<sequence length="123" mass="13591">MKPPLLRIGDWRHVAKSSTRGANLFLCTEPAFFCNALGRAFPDRPLIGYFANPLTAYLPAQAAQAWLGDFLSLTRGELPGRTAPFLAVANTRFLAEQMRFQTGARRIFAARPLAAYVGPKRLP</sequence>
<comment type="caution">
    <text evidence="1">The sequence shown here is derived from an EMBL/GenBank/DDBJ whole genome shotgun (WGS) entry which is preliminary data.</text>
</comment>
<dbReference type="Proteomes" id="UP000604046">
    <property type="component" value="Unassembled WGS sequence"/>
</dbReference>
<keyword evidence="2" id="KW-1185">Reference proteome</keyword>
<dbReference type="OrthoDB" id="408130at2759"/>
<protein>
    <submittedName>
        <fullName evidence="1">IksA protein</fullName>
    </submittedName>
</protein>
<reference evidence="1" key="1">
    <citation type="submission" date="2021-02" db="EMBL/GenBank/DDBJ databases">
        <authorList>
            <person name="Dougan E. K."/>
            <person name="Rhodes N."/>
            <person name="Thang M."/>
            <person name="Chan C."/>
        </authorList>
    </citation>
    <scope>NUCLEOTIDE SEQUENCE</scope>
</reference>